<protein>
    <submittedName>
        <fullName evidence="4">Transglutaminase domain-containing protein</fullName>
    </submittedName>
</protein>
<dbReference type="InterPro" id="IPR038765">
    <property type="entry name" value="Papain-like_cys_pep_sf"/>
</dbReference>
<evidence type="ECO:0000256" key="2">
    <source>
        <dbReference type="SAM" id="SignalP"/>
    </source>
</evidence>
<feature type="chain" id="PRO_5037988565" evidence="2">
    <location>
        <begin position="24"/>
        <end position="437"/>
    </location>
</feature>
<keyword evidence="2" id="KW-0732">Signal</keyword>
<dbReference type="EMBL" id="JADJOT010000011">
    <property type="protein sequence ID" value="MBK7955641.1"/>
    <property type="molecule type" value="Genomic_DNA"/>
</dbReference>
<dbReference type="Proteomes" id="UP000706151">
    <property type="component" value="Unassembled WGS sequence"/>
</dbReference>
<feature type="signal peptide" evidence="2">
    <location>
        <begin position="1"/>
        <end position="23"/>
    </location>
</feature>
<proteinExistence type="predicted"/>
<dbReference type="InterPro" id="IPR002931">
    <property type="entry name" value="Transglutaminase-like"/>
</dbReference>
<gene>
    <name evidence="4" type="ORF">IPK02_17725</name>
</gene>
<organism evidence="4 5">
    <name type="scientific">Candidatus Accumulibacter affinis</name>
    <dbReference type="NCBI Taxonomy" id="2954384"/>
    <lineage>
        <taxon>Bacteria</taxon>
        <taxon>Pseudomonadati</taxon>
        <taxon>Pseudomonadota</taxon>
        <taxon>Betaproteobacteria</taxon>
        <taxon>Candidatus Accumulibacter</taxon>
    </lineage>
</organism>
<comment type="caution">
    <text evidence="4">The sequence shown here is derived from an EMBL/GenBank/DDBJ whole genome shotgun (WGS) entry which is preliminary data.</text>
</comment>
<feature type="domain" description="Transglutaminase-like" evidence="3">
    <location>
        <begin position="279"/>
        <end position="352"/>
    </location>
</feature>
<dbReference type="PANTHER" id="PTHR38339:SF1">
    <property type="entry name" value="TRANSGLUTAMINASE-LIKE DOMAIN-CONTAINING PROTEIN"/>
    <property type="match status" value="1"/>
</dbReference>
<dbReference type="Pfam" id="PF01841">
    <property type="entry name" value="Transglut_core"/>
    <property type="match status" value="1"/>
</dbReference>
<dbReference type="InterPro" id="IPR006311">
    <property type="entry name" value="TAT_signal"/>
</dbReference>
<accession>A0A935TBP5</accession>
<dbReference type="PROSITE" id="PS51318">
    <property type="entry name" value="TAT"/>
    <property type="match status" value="1"/>
</dbReference>
<evidence type="ECO:0000259" key="3">
    <source>
        <dbReference type="SMART" id="SM00460"/>
    </source>
</evidence>
<evidence type="ECO:0000256" key="1">
    <source>
        <dbReference type="SAM" id="MobiDB-lite"/>
    </source>
</evidence>
<reference evidence="4 5" key="1">
    <citation type="submission" date="2020-10" db="EMBL/GenBank/DDBJ databases">
        <title>Connecting structure to function with the recovery of over 1000 high-quality activated sludge metagenome-assembled genomes encoding full-length rRNA genes using long-read sequencing.</title>
        <authorList>
            <person name="Singleton C.M."/>
            <person name="Petriglieri F."/>
            <person name="Kristensen J.M."/>
            <person name="Kirkegaard R.H."/>
            <person name="Michaelsen T.Y."/>
            <person name="Andersen M.H."/>
            <person name="Karst S.M."/>
            <person name="Dueholm M.S."/>
            <person name="Nielsen P.H."/>
            <person name="Albertsen M."/>
        </authorList>
    </citation>
    <scope>NUCLEOTIDE SEQUENCE [LARGE SCALE GENOMIC DNA]</scope>
    <source>
        <strain evidence="4">Fred_18-Q3-R57-64_BAT3C.720</strain>
    </source>
</reference>
<evidence type="ECO:0000313" key="5">
    <source>
        <dbReference type="Proteomes" id="UP000706151"/>
    </source>
</evidence>
<name>A0A935TBP5_9PROT</name>
<feature type="region of interest" description="Disordered" evidence="1">
    <location>
        <begin position="26"/>
        <end position="100"/>
    </location>
</feature>
<sequence>MKRRDFLAASAVLSLLTPASAIAVNKKNASPAAAAKAAAHGGSKPAAGKTSAKGSAKGSGKATSRSSSRSGTRARHSYRPVETPAAAAASPPPPAAPVEQRNAISLPDEPLPSWRNYDLTSQIAINSVKGKLRVWIPLAQYKDTFWQRSLGHSWRGNFDSAGIYRDPVAELEVFYADWKDGSGAPQLQLLSQVAKQERHFDITRRGSIPERGEVLRRSLQSSNLVPTDGLVRRTAERAIGRIKDPVAQGKAIYDWVIENTSYDPSQSGIGRGDVEAMLDSGQLGGKSADIALLFVGLCRSIGIPARPVFGLRVDGSRLFASLGATGNLRAAQHCRAEFYTPGYGWIPVDPADVRKAIHDERLSNGDPKLVVLRKLLFGFWEMNWIAYNSAQDVSLYGASGGPLPFLVLPQAEAAGVRFDSSDTHRFSYTVSASRVDG</sequence>
<dbReference type="SUPFAM" id="SSF54001">
    <property type="entry name" value="Cysteine proteinases"/>
    <property type="match status" value="1"/>
</dbReference>
<dbReference type="PANTHER" id="PTHR38339">
    <property type="entry name" value="TRANSGLUTAMINASE DOMAIN PROTEIN"/>
    <property type="match status" value="1"/>
</dbReference>
<dbReference type="Gene3D" id="3.10.620.30">
    <property type="match status" value="1"/>
</dbReference>
<dbReference type="AlphaFoldDB" id="A0A935TBP5"/>
<feature type="compositionally biased region" description="Low complexity" evidence="1">
    <location>
        <begin position="26"/>
        <end position="71"/>
    </location>
</feature>
<evidence type="ECO:0000313" key="4">
    <source>
        <dbReference type="EMBL" id="MBK7955641.1"/>
    </source>
</evidence>
<dbReference type="SMART" id="SM00460">
    <property type="entry name" value="TGc"/>
    <property type="match status" value="1"/>
</dbReference>